<dbReference type="Proteomes" id="UP000620075">
    <property type="component" value="Unassembled WGS sequence"/>
</dbReference>
<dbReference type="AlphaFoldDB" id="A0A934KHQ6"/>
<dbReference type="EMBL" id="JAEKNQ010000030">
    <property type="protein sequence ID" value="MBJ7603058.1"/>
    <property type="molecule type" value="Genomic_DNA"/>
</dbReference>
<comment type="caution">
    <text evidence="1">The sequence shown here is derived from an EMBL/GenBank/DDBJ whole genome shotgun (WGS) entry which is preliminary data.</text>
</comment>
<dbReference type="Pfam" id="PF06224">
    <property type="entry name" value="AlkZ-like"/>
    <property type="match status" value="1"/>
</dbReference>
<organism evidence="1 2">
    <name type="scientific">Candidatus Dormiibacter inghamiae</name>
    <dbReference type="NCBI Taxonomy" id="3127013"/>
    <lineage>
        <taxon>Bacteria</taxon>
        <taxon>Bacillati</taxon>
        <taxon>Candidatus Dormiibacterota</taxon>
        <taxon>Candidatus Dormibacteria</taxon>
        <taxon>Candidatus Dormibacterales</taxon>
        <taxon>Candidatus Dormibacteraceae</taxon>
        <taxon>Candidatus Dormiibacter</taxon>
    </lineage>
</organism>
<reference evidence="1 2" key="1">
    <citation type="submission" date="2020-10" db="EMBL/GenBank/DDBJ databases">
        <title>Ca. Dormibacterota MAGs.</title>
        <authorList>
            <person name="Montgomery K."/>
        </authorList>
    </citation>
    <scope>NUCLEOTIDE SEQUENCE [LARGE SCALE GENOMIC DNA]</scope>
    <source>
        <strain evidence="1">SC8811_S16_3</strain>
    </source>
</reference>
<proteinExistence type="predicted"/>
<gene>
    <name evidence="1" type="ORF">JF888_07705</name>
</gene>
<dbReference type="RefSeq" id="WP_338178402.1">
    <property type="nucleotide sequence ID" value="NZ_JAEKNQ010000030.1"/>
</dbReference>
<dbReference type="InterPro" id="IPR009351">
    <property type="entry name" value="AlkZ-like"/>
</dbReference>
<dbReference type="PANTHER" id="PTHR38479:SF2">
    <property type="entry name" value="WINGED HELIX DNA-BINDING DOMAIN-CONTAINING PROTEIN"/>
    <property type="match status" value="1"/>
</dbReference>
<dbReference type="PANTHER" id="PTHR38479">
    <property type="entry name" value="LMO0824 PROTEIN"/>
    <property type="match status" value="1"/>
</dbReference>
<name>A0A934KHQ6_9BACT</name>
<evidence type="ECO:0000313" key="1">
    <source>
        <dbReference type="EMBL" id="MBJ7603058.1"/>
    </source>
</evidence>
<evidence type="ECO:0000313" key="2">
    <source>
        <dbReference type="Proteomes" id="UP000620075"/>
    </source>
</evidence>
<protein>
    <submittedName>
        <fullName evidence="1">AlkZ family DNA glycosylase</fullName>
    </submittedName>
</protein>
<sequence length="391" mass="42844">MSSEPLHADRDQVLAFRLSGHNLTQRLPAGSLLEATGACGIQNTPPGSAVLGLHARVDALSLDQVDAALGVDRTLLQAWSMRGSPFFFPATDWPLFTVGVQPMSEASLSAAMQSLDAMIQAGGIPLTELVELAATGIGQALDGRQLTKWELGVELGKRMPPQLRPWFEHGTFYGANLARLVSLHGLFCFAPRSGKEASFIRTDQWLGHPLPAPDERQARAELVRRYLRCYGPSTPDHFAEWAGIAAADAQHSWKLGQEEMVEVRFESSQCWLFRDDLTAFESSPAAAGVRLLPPYDMWLHQRDRTTLIADRRLHTLVWRSTGNPGVMLVEGRVAGLWRPQKKGKRLLLTAMPFVALSAAARAAIAAEAAAIALLRDCTTADMTFDEDSLQR</sequence>
<accession>A0A934KHQ6</accession>